<dbReference type="EMBL" id="CP034562">
    <property type="protein sequence ID" value="AZQ60860.1"/>
    <property type="molecule type" value="Genomic_DNA"/>
</dbReference>
<name>A0A3Q9FKT6_9BACT</name>
<evidence type="ECO:0000313" key="6">
    <source>
        <dbReference type="EMBL" id="AZQ60860.1"/>
    </source>
</evidence>
<evidence type="ECO:0000256" key="1">
    <source>
        <dbReference type="ARBA" id="ARBA00004442"/>
    </source>
</evidence>
<dbReference type="RefSeq" id="WP_126610829.1">
    <property type="nucleotide sequence ID" value="NZ_CP034562.1"/>
</dbReference>
<accession>A0A3Q9FKT6</accession>
<dbReference type="PANTHER" id="PTHR40980:SF5">
    <property type="entry name" value="TONB-DEPENDENT RECEPTOR"/>
    <property type="match status" value="1"/>
</dbReference>
<evidence type="ECO:0000256" key="4">
    <source>
        <dbReference type="SAM" id="SignalP"/>
    </source>
</evidence>
<keyword evidence="3" id="KW-0998">Cell outer membrane</keyword>
<evidence type="ECO:0000256" key="3">
    <source>
        <dbReference type="ARBA" id="ARBA00023237"/>
    </source>
</evidence>
<dbReference type="SUPFAM" id="SSF56935">
    <property type="entry name" value="Porins"/>
    <property type="match status" value="1"/>
</dbReference>
<evidence type="ECO:0000313" key="7">
    <source>
        <dbReference type="Proteomes" id="UP000267268"/>
    </source>
</evidence>
<keyword evidence="2" id="KW-0472">Membrane</keyword>
<sequence>MNKLFISFALILISLTAFAQKGIVKGNVKDADNGEDVIGASVSLQGTTTGASSDIFGKFQFNADPGTYTLVASFIGYTKTTQEITVVAGEETVVNFSLGADAHELEAVEIVAKANTESAGALMVERQNADVMIQAIGAEEMSVKGISDAEDAVANVTGVTKAERGGLFVRGLGDRYNNATVNGLAVPSTDPNKKVIDLGLFSTDVVRNIDINKTFNPSLYGDFAGATVNIVTKDYPDEGFFTIGLAGAYNSIATGNGFKTFNDGDMEAFGFTGNGRALPSEMADRQVPNSYDNSFSPSYKTAGPNMSFSAAGGNYYEFGEESAFGFVASASFDNDYEIREGVKRTYRAEGTTINNYDSKEYIYSTNTTAMANMFYKINNKNNISFNNIFINESANSVLDLQGKHEELGRGEPIFRERNTYTQNTVNIHQLLGDHKFLENDRLKLTWGAGYSKSSSQEPDRRQITYRDLEYTDGEFSGILFANAPDDSHRFWSDMNENTWSARVGATYGLGNYNEYNDSYRSNISVGYNGSFKDRTFEWWMSTLSIQGAPPRIDIDNPQPDLDQNFADGTLVYKPIVRYDTKFNAVMNVNAFYADYSYELVPEKLKANIGARYEQGYQEVTYKNEGTTDPTAPNNVDIKETNNILPSLSLKYTVNEKSNIRFAVSQTLIRPMMSELIPFRFTFANGQKIVGNPDLENSDVLNFDLKYEIFPNAGELFSVGVFAKQIDNTIELVTKASAITEYTYVNAGTSKVAGVELEISKRMSNIFKTGGSWMERTNVGANLTLLASETDLSGSDGQFTNQQRAMYGASPYMVNANVSHETNIFSDNVTSTFTVTYNTFGDRIVAAGSQGAGDIYERSYGTLNFIWKNKIGEKISLDLSVKNILNPEITLEQEFTNGTTGVVETYKRGLDAKLGFKYSF</sequence>
<comment type="subcellular location">
    <subcellularLocation>
        <location evidence="1">Cell outer membrane</location>
    </subcellularLocation>
</comment>
<dbReference type="InterPro" id="IPR012910">
    <property type="entry name" value="Plug_dom"/>
</dbReference>
<gene>
    <name evidence="6" type="ORF">EI427_01120</name>
</gene>
<dbReference type="SUPFAM" id="SSF49464">
    <property type="entry name" value="Carboxypeptidase regulatory domain-like"/>
    <property type="match status" value="1"/>
</dbReference>
<dbReference type="InterPro" id="IPR036942">
    <property type="entry name" value="Beta-barrel_TonB_sf"/>
</dbReference>
<evidence type="ECO:0000259" key="5">
    <source>
        <dbReference type="Pfam" id="PF07715"/>
    </source>
</evidence>
<dbReference type="Pfam" id="PF07715">
    <property type="entry name" value="Plug"/>
    <property type="match status" value="1"/>
</dbReference>
<dbReference type="Gene3D" id="2.40.170.20">
    <property type="entry name" value="TonB-dependent receptor, beta-barrel domain"/>
    <property type="match status" value="1"/>
</dbReference>
<dbReference type="Gene3D" id="2.170.130.10">
    <property type="entry name" value="TonB-dependent receptor, plug domain"/>
    <property type="match status" value="1"/>
</dbReference>
<keyword evidence="4" id="KW-0732">Signal</keyword>
<dbReference type="PANTHER" id="PTHR40980">
    <property type="entry name" value="PLUG DOMAIN-CONTAINING PROTEIN"/>
    <property type="match status" value="1"/>
</dbReference>
<organism evidence="6 7">
    <name type="scientific">Flammeovirga pectinis</name>
    <dbReference type="NCBI Taxonomy" id="2494373"/>
    <lineage>
        <taxon>Bacteria</taxon>
        <taxon>Pseudomonadati</taxon>
        <taxon>Bacteroidota</taxon>
        <taxon>Cytophagia</taxon>
        <taxon>Cytophagales</taxon>
        <taxon>Flammeovirgaceae</taxon>
        <taxon>Flammeovirga</taxon>
    </lineage>
</organism>
<proteinExistence type="predicted"/>
<feature type="chain" id="PRO_5018568557" evidence="4">
    <location>
        <begin position="20"/>
        <end position="919"/>
    </location>
</feature>
<dbReference type="Pfam" id="PF13715">
    <property type="entry name" value="CarbopepD_reg_2"/>
    <property type="match status" value="1"/>
</dbReference>
<evidence type="ECO:0000256" key="2">
    <source>
        <dbReference type="ARBA" id="ARBA00023136"/>
    </source>
</evidence>
<dbReference type="OrthoDB" id="9768470at2"/>
<dbReference type="Proteomes" id="UP000267268">
    <property type="component" value="Chromosome 1"/>
</dbReference>
<reference evidence="6 7" key="1">
    <citation type="submission" date="2018-12" db="EMBL/GenBank/DDBJ databases">
        <title>Flammeovirga pectinis sp. nov., isolated from the gut of the Korean scallop, Patinopecten yessoensis.</title>
        <authorList>
            <person name="Bae J.-W."/>
            <person name="Jeong Y.-S."/>
            <person name="Kang W."/>
        </authorList>
    </citation>
    <scope>NUCLEOTIDE SEQUENCE [LARGE SCALE GENOMIC DNA]</scope>
    <source>
        <strain evidence="6 7">L12M1</strain>
    </source>
</reference>
<dbReference type="InterPro" id="IPR008969">
    <property type="entry name" value="CarboxyPept-like_regulatory"/>
</dbReference>
<dbReference type="GO" id="GO:0009279">
    <property type="term" value="C:cell outer membrane"/>
    <property type="evidence" value="ECO:0007669"/>
    <property type="project" value="UniProtKB-SubCell"/>
</dbReference>
<keyword evidence="7" id="KW-1185">Reference proteome</keyword>
<keyword evidence="6" id="KW-0675">Receptor</keyword>
<dbReference type="Gene3D" id="2.60.40.1120">
    <property type="entry name" value="Carboxypeptidase-like, regulatory domain"/>
    <property type="match status" value="1"/>
</dbReference>
<dbReference type="KEGG" id="fll:EI427_01120"/>
<protein>
    <submittedName>
        <fullName evidence="6">TonB-dependent receptor</fullName>
    </submittedName>
</protein>
<feature type="domain" description="TonB-dependent receptor plug" evidence="5">
    <location>
        <begin position="127"/>
        <end position="226"/>
    </location>
</feature>
<dbReference type="AlphaFoldDB" id="A0A3Q9FKT6"/>
<dbReference type="InterPro" id="IPR037066">
    <property type="entry name" value="Plug_dom_sf"/>
</dbReference>
<feature type="signal peptide" evidence="4">
    <location>
        <begin position="1"/>
        <end position="19"/>
    </location>
</feature>